<dbReference type="Proteomes" id="UP001220225">
    <property type="component" value="Unassembled WGS sequence"/>
</dbReference>
<dbReference type="EMBL" id="JAQRFN010000023">
    <property type="protein sequence ID" value="MDC9598195.1"/>
    <property type="molecule type" value="Genomic_DNA"/>
</dbReference>
<comment type="caution">
    <text evidence="1">The sequence shown here is derived from an EMBL/GenBank/DDBJ whole genome shotgun (WGS) entry which is preliminary data.</text>
</comment>
<proteinExistence type="predicted"/>
<dbReference type="RefSeq" id="WP_273576715.1">
    <property type="nucleotide sequence ID" value="NZ_JAQRFN010000023.1"/>
</dbReference>
<evidence type="ECO:0000313" key="1">
    <source>
        <dbReference type="EMBL" id="MDC9598195.1"/>
    </source>
</evidence>
<accession>A0ABT5LV42</accession>
<organism evidence="1 2">
    <name type="scientific">Xenorhabdus anantnagensis</name>
    <dbReference type="NCBI Taxonomy" id="3025875"/>
    <lineage>
        <taxon>Bacteria</taxon>
        <taxon>Pseudomonadati</taxon>
        <taxon>Pseudomonadota</taxon>
        <taxon>Gammaproteobacteria</taxon>
        <taxon>Enterobacterales</taxon>
        <taxon>Morganellaceae</taxon>
        <taxon>Xenorhabdus</taxon>
    </lineage>
</organism>
<name>A0ABT5LV42_9GAMM</name>
<evidence type="ECO:0000313" key="2">
    <source>
        <dbReference type="Proteomes" id="UP001220225"/>
    </source>
</evidence>
<dbReference type="Pfam" id="PF07356">
    <property type="entry name" value="DUF1481"/>
    <property type="match status" value="2"/>
</dbReference>
<reference evidence="1 2" key="1">
    <citation type="submission" date="2023-02" db="EMBL/GenBank/DDBJ databases">
        <title>Entomopathogenic bacteria.</title>
        <authorList>
            <person name="Machado R.A."/>
        </authorList>
    </citation>
    <scope>NUCLEOTIDE SEQUENCE [LARGE SCALE GENOMIC DNA]</scope>
    <source>
        <strain evidence="1 2">XENO-2</strain>
    </source>
</reference>
<sequence>MLQGLLALGVISLLSACSIQPKTPLFSATASVIDSGGVVRLWRLNDQNGKPQVIMSVYSPYHNSPYHNSPYHNKDIRNQNIHIEDTYSRNTMVTFYEYRHGSLWQIRRSVLDNPPIAETLRIDQDNSVIFKLRQLQKRNEPLSDDDMARLKSDAKQIEKISGALIVDKVELLQGHWLNGRVTTCSGKQLFIEFEPHDQKWLEERSSNSATLLTIAWLDSPKGKQLLLVANDDFCRWEPTKDKL</sequence>
<protein>
    <submittedName>
        <fullName evidence="1">DUF1481 domain-containing protein</fullName>
    </submittedName>
</protein>
<dbReference type="InterPro" id="IPR010858">
    <property type="entry name" value="DUF1481"/>
</dbReference>
<keyword evidence="2" id="KW-1185">Reference proteome</keyword>
<gene>
    <name evidence="1" type="ORF">PSI14_15390</name>
</gene>